<dbReference type="CDD" id="cd12148">
    <property type="entry name" value="fungal_TF_MHR"/>
    <property type="match status" value="1"/>
</dbReference>
<proteinExistence type="predicted"/>
<dbReference type="EMBL" id="KZ679010">
    <property type="protein sequence ID" value="PSS20581.1"/>
    <property type="molecule type" value="Genomic_DNA"/>
</dbReference>
<feature type="domain" description="Xylanolytic transcriptional activator regulatory" evidence="5">
    <location>
        <begin position="12"/>
        <end position="78"/>
    </location>
</feature>
<keyword evidence="3" id="KW-0539">Nucleus</keyword>
<dbReference type="Proteomes" id="UP000241818">
    <property type="component" value="Unassembled WGS sequence"/>
</dbReference>
<dbReference type="GO" id="GO:0008270">
    <property type="term" value="F:zinc ion binding"/>
    <property type="evidence" value="ECO:0007669"/>
    <property type="project" value="InterPro"/>
</dbReference>
<dbReference type="GO" id="GO:0006351">
    <property type="term" value="P:DNA-templated transcription"/>
    <property type="evidence" value="ECO:0007669"/>
    <property type="project" value="InterPro"/>
</dbReference>
<dbReference type="GO" id="GO:0003677">
    <property type="term" value="F:DNA binding"/>
    <property type="evidence" value="ECO:0007669"/>
    <property type="project" value="InterPro"/>
</dbReference>
<accession>A0A2T3B4M4</accession>
<keyword evidence="1" id="KW-0805">Transcription regulation</keyword>
<dbReference type="SMART" id="SM00906">
    <property type="entry name" value="Fungal_trans"/>
    <property type="match status" value="1"/>
</dbReference>
<evidence type="ECO:0000313" key="7">
    <source>
        <dbReference type="Proteomes" id="UP000241818"/>
    </source>
</evidence>
<protein>
    <recommendedName>
        <fullName evidence="5">Xylanolytic transcriptional activator regulatory domain-containing protein</fullName>
    </recommendedName>
</protein>
<keyword evidence="2" id="KW-0804">Transcription</keyword>
<evidence type="ECO:0000259" key="5">
    <source>
        <dbReference type="SMART" id="SM00906"/>
    </source>
</evidence>
<evidence type="ECO:0000256" key="1">
    <source>
        <dbReference type="ARBA" id="ARBA00023015"/>
    </source>
</evidence>
<dbReference type="RefSeq" id="XP_024721851.1">
    <property type="nucleotide sequence ID" value="XM_024860618.1"/>
</dbReference>
<feature type="region of interest" description="Disordered" evidence="4">
    <location>
        <begin position="308"/>
        <end position="337"/>
    </location>
</feature>
<gene>
    <name evidence="6" type="ORF">M430DRAFT_100210</name>
</gene>
<dbReference type="PANTHER" id="PTHR47840">
    <property type="entry name" value="ZN(II)2CYS6 TRANSCRIPTION FACTOR (EUROFUNG)-RELATED"/>
    <property type="match status" value="1"/>
</dbReference>
<evidence type="ECO:0000256" key="3">
    <source>
        <dbReference type="ARBA" id="ARBA00023242"/>
    </source>
</evidence>
<organism evidence="6 7">
    <name type="scientific">Amorphotheca resinae ATCC 22711</name>
    <dbReference type="NCBI Taxonomy" id="857342"/>
    <lineage>
        <taxon>Eukaryota</taxon>
        <taxon>Fungi</taxon>
        <taxon>Dikarya</taxon>
        <taxon>Ascomycota</taxon>
        <taxon>Pezizomycotina</taxon>
        <taxon>Leotiomycetes</taxon>
        <taxon>Helotiales</taxon>
        <taxon>Amorphothecaceae</taxon>
        <taxon>Amorphotheca</taxon>
    </lineage>
</organism>
<keyword evidence="7" id="KW-1185">Reference proteome</keyword>
<dbReference type="STRING" id="857342.A0A2T3B4M4"/>
<dbReference type="AlphaFoldDB" id="A0A2T3B4M4"/>
<evidence type="ECO:0000256" key="2">
    <source>
        <dbReference type="ARBA" id="ARBA00023163"/>
    </source>
</evidence>
<name>A0A2T3B4M4_AMORE</name>
<reference evidence="6 7" key="1">
    <citation type="journal article" date="2018" name="New Phytol.">
        <title>Comparative genomics and transcriptomics depict ericoid mycorrhizal fungi as versatile saprotrophs and plant mutualists.</title>
        <authorList>
            <person name="Martino E."/>
            <person name="Morin E."/>
            <person name="Grelet G.A."/>
            <person name="Kuo A."/>
            <person name="Kohler A."/>
            <person name="Daghino S."/>
            <person name="Barry K.W."/>
            <person name="Cichocki N."/>
            <person name="Clum A."/>
            <person name="Dockter R.B."/>
            <person name="Hainaut M."/>
            <person name="Kuo R.C."/>
            <person name="LaButti K."/>
            <person name="Lindahl B.D."/>
            <person name="Lindquist E.A."/>
            <person name="Lipzen A."/>
            <person name="Khouja H.R."/>
            <person name="Magnuson J."/>
            <person name="Murat C."/>
            <person name="Ohm R.A."/>
            <person name="Singer S.W."/>
            <person name="Spatafora J.W."/>
            <person name="Wang M."/>
            <person name="Veneault-Fourrey C."/>
            <person name="Henrissat B."/>
            <person name="Grigoriev I.V."/>
            <person name="Martin F.M."/>
            <person name="Perotto S."/>
        </authorList>
    </citation>
    <scope>NUCLEOTIDE SEQUENCE [LARGE SCALE GENOMIC DNA]</scope>
    <source>
        <strain evidence="6 7">ATCC 22711</strain>
    </source>
</reference>
<evidence type="ECO:0000256" key="4">
    <source>
        <dbReference type="SAM" id="MobiDB-lite"/>
    </source>
</evidence>
<dbReference type="OrthoDB" id="5392779at2759"/>
<dbReference type="InParanoid" id="A0A2T3B4M4"/>
<dbReference type="PANTHER" id="PTHR47840:SF1">
    <property type="entry name" value="ZN(II)2CYS6 TRANSCRIPTION FACTOR (EUROFUNG)"/>
    <property type="match status" value="1"/>
</dbReference>
<dbReference type="InterPro" id="IPR007219">
    <property type="entry name" value="XnlR_reg_dom"/>
</dbReference>
<dbReference type="GeneID" id="36568699"/>
<evidence type="ECO:0000313" key="6">
    <source>
        <dbReference type="EMBL" id="PSS20581.1"/>
    </source>
</evidence>
<sequence>MLHINGGNLRRGWLSFRRALNIGQLMGIHRESSVVPGGRVMWQQIVQADRYLALLLGLPPGSVDDVFRPEETFQNPDINTSGLFSRRLSNIASRIIERNQALGTHAYATTQEIDEMLDSLAKELPQSWWNFESYSGGNRPEATAVFFHRVMIQIWYFQLEAFLHLPFMLRAATERRYDYSKFSCLKASREIIHRYLFLRRREKKSFCCKVLDFGALTATVTLLLNLIEQTQGNENGQNFQNENDRALVEAVLRLMEEISVDGRGVVAAQSVNVIKTLLAVNPTSGQSAGNLRLTIPYFGTINIARTQQTQNQDQPANAIVSQPQESTPTGGPATSQAYQGLSTYSQNHVNPPMVSFTSSQFPPPMPEQSMDNWGLPGTDTFFFDGLFNTDIEGNWVL</sequence>